<protein>
    <submittedName>
        <fullName evidence="3">Uncharacterized protein</fullName>
    </submittedName>
</protein>
<feature type="compositionally biased region" description="Low complexity" evidence="1">
    <location>
        <begin position="949"/>
        <end position="959"/>
    </location>
</feature>
<feature type="compositionally biased region" description="Basic residues" evidence="1">
    <location>
        <begin position="961"/>
        <end position="970"/>
    </location>
</feature>
<evidence type="ECO:0000313" key="3">
    <source>
        <dbReference type="EMBL" id="CAK0814906.1"/>
    </source>
</evidence>
<reference evidence="3" key="1">
    <citation type="submission" date="2023-10" db="EMBL/GenBank/DDBJ databases">
        <authorList>
            <person name="Chen Y."/>
            <person name="Shah S."/>
            <person name="Dougan E. K."/>
            <person name="Thang M."/>
            <person name="Chan C."/>
        </authorList>
    </citation>
    <scope>NUCLEOTIDE SEQUENCE [LARGE SCALE GENOMIC DNA]</scope>
</reference>
<feature type="compositionally biased region" description="Low complexity" evidence="1">
    <location>
        <begin position="894"/>
        <end position="912"/>
    </location>
</feature>
<feature type="transmembrane region" description="Helical" evidence="2">
    <location>
        <begin position="52"/>
        <end position="70"/>
    </location>
</feature>
<feature type="transmembrane region" description="Helical" evidence="2">
    <location>
        <begin position="26"/>
        <end position="45"/>
    </location>
</feature>
<dbReference type="EMBL" id="CAUYUJ010005780">
    <property type="protein sequence ID" value="CAK0814906.1"/>
    <property type="molecule type" value="Genomic_DNA"/>
</dbReference>
<keyword evidence="2" id="KW-1133">Transmembrane helix</keyword>
<sequence length="1405" mass="149023">MLLVLLALPGFCLRRPASVKFSASNAALHDAVFVIFVGFSFSYLLQLSSLNLLTLVLTPLASCCTLYMFDVPTFVSLESSPIHCMPPKPFSWPTLMLAALVSSLTLFCTLFLLVDPNLVSMAMSLPAFACIALPLVAIVFLPLLSMLMAFRTLYLSELLAVTAGLGSHPSLAVRSLSRCVAMRRIGAKEARSIPTKTFCERWRAMRRTTLPLVANDPAPKTASCTTLPLVANDSDQRITSRMLLPLEVPTPLALNEFRMALTQNDARAPLSLVANDPASTIAPCTSVPLVANNLPPVNETRTMLPPAANDPVVKTPSCMMLRAVVSRRALRICLATLALTSYPNCFDARAGPGSNGLGAKPTKAGNNLGADFCMDGSSATGAPRNRRAKARDQLARVAGAQRRSISAATRLLAGGLLRTTARGCSERWRLAVGTRTFGSARGRSLQVDVALSAAPRRDPLCSQAELALLAHGRGFGRAHPDTTHDVAWAWRHAVQVRHESRPAAVAGRGTAAAALLAIERLGWTSTALQFRATDNGTALKLGRRPRRGARPRRDLRRGDPRSPAAAGNYMATPEQWARRRFSTRDAALAELWPVARRAALGRPLCRSSARRAGRGGRGAVRHLAWRRLAPALERRDAIAGDAAMQAFADWQWSPTARTYSRALIPDPTDDLPPPLETEEARWSRGFCYTALAGAGALCADGSDLRGKAESPEVRASWGPAAPRDRGAAHGACRGCARAHLPQNARAGGILAPLPARGGRRRPRYQGEQLLRRGPGMALHRPRMEAWREFWQAVGDIGGPQCARVAKRQPQNYEVNRAAAGLAKRDAALHPANTAEAASRASLVDEIAAATARRPGGALQLVNAAFTAADGADASTAEPTTPPAAGAAAGGGGSRAAAAAAPTAEAGPAGPTTRRSRRRAQRAGSATPARTARAARPPLAVTRSRRRAAAAHPLFTTAALGRRARPLRKRPSGGAAALGNAALRGQGAAERRGRLRAESSAGRRGAEATSAAAATLAAATRAAQPHGEAQGADGGAEEGSRTTGAEGPPGPAGGTAAAAAPPPRQPPPAHWAPEHWQRCPRIFPHMMDVTGMAPRPFGPTHRLWMLGAGARRLVHCAARGRCADGPRDVDLRARCAEGADARQAAALRRARQGTHRGGPVPPKTDEGGAVLVGWMRPGILGGVGVGFVRPGAQLAAPEDLAHSHLDTTGFGIGVVRGSHLIRTRCSRQTASAPDLAAWDPSRTVAAARQAEHRNAEVLSRSAQLHLQRRAVSSGQSVAGRFAATPRACTDSVGARRERRACDRPSRGQRRGGTGPGGNAPTPRLHRRYGAWQPTPPRNVPCRDRGLIAGASAIHRRSKLDDSPRELVSPCRFPSPSPRDPGEARHIRRCRRGRGGWRQIQREKEAC</sequence>
<feature type="region of interest" description="Disordered" evidence="1">
    <location>
        <begin position="1284"/>
        <end position="1385"/>
    </location>
</feature>
<feature type="transmembrane region" description="Helical" evidence="2">
    <location>
        <begin position="125"/>
        <end position="150"/>
    </location>
</feature>
<feature type="transmembrane region" description="Helical" evidence="2">
    <location>
        <begin position="90"/>
        <end position="113"/>
    </location>
</feature>
<feature type="compositionally biased region" description="Low complexity" evidence="1">
    <location>
        <begin position="972"/>
        <end position="987"/>
    </location>
</feature>
<accession>A0ABN9R7T3</accession>
<feature type="compositionally biased region" description="Basic and acidic residues" evidence="1">
    <location>
        <begin position="1292"/>
        <end position="1304"/>
    </location>
</feature>
<evidence type="ECO:0000313" key="4">
    <source>
        <dbReference type="Proteomes" id="UP001189429"/>
    </source>
</evidence>
<evidence type="ECO:0000256" key="2">
    <source>
        <dbReference type="SAM" id="Phobius"/>
    </source>
</evidence>
<dbReference type="Proteomes" id="UP001189429">
    <property type="component" value="Unassembled WGS sequence"/>
</dbReference>
<feature type="region of interest" description="Disordered" evidence="1">
    <location>
        <begin position="872"/>
        <end position="1072"/>
    </location>
</feature>
<proteinExistence type="predicted"/>
<feature type="compositionally biased region" description="Low complexity" evidence="1">
    <location>
        <begin position="997"/>
        <end position="1030"/>
    </location>
</feature>
<feature type="compositionally biased region" description="Low complexity" evidence="1">
    <location>
        <begin position="921"/>
        <end position="941"/>
    </location>
</feature>
<feature type="compositionally biased region" description="Low complexity" evidence="1">
    <location>
        <begin position="872"/>
        <end position="886"/>
    </location>
</feature>
<organism evidence="3 4">
    <name type="scientific">Prorocentrum cordatum</name>
    <dbReference type="NCBI Taxonomy" id="2364126"/>
    <lineage>
        <taxon>Eukaryota</taxon>
        <taxon>Sar</taxon>
        <taxon>Alveolata</taxon>
        <taxon>Dinophyceae</taxon>
        <taxon>Prorocentrales</taxon>
        <taxon>Prorocentraceae</taxon>
        <taxon>Prorocentrum</taxon>
    </lineage>
</organism>
<comment type="caution">
    <text evidence="3">The sequence shown here is derived from an EMBL/GenBank/DDBJ whole genome shotgun (WGS) entry which is preliminary data.</text>
</comment>
<feature type="region of interest" description="Disordered" evidence="1">
    <location>
        <begin position="538"/>
        <end position="570"/>
    </location>
</feature>
<name>A0ABN9R7T3_9DINO</name>
<gene>
    <name evidence="3" type="ORF">PCOR1329_LOCUS18390</name>
</gene>
<feature type="compositionally biased region" description="Pro residues" evidence="1">
    <location>
        <begin position="1059"/>
        <end position="1069"/>
    </location>
</feature>
<evidence type="ECO:0000256" key="1">
    <source>
        <dbReference type="SAM" id="MobiDB-lite"/>
    </source>
</evidence>
<keyword evidence="2" id="KW-0472">Membrane</keyword>
<keyword evidence="2" id="KW-0812">Transmembrane</keyword>
<keyword evidence="4" id="KW-1185">Reference proteome</keyword>
<feature type="compositionally biased region" description="Basic residues" evidence="1">
    <location>
        <begin position="541"/>
        <end position="555"/>
    </location>
</feature>